<dbReference type="RefSeq" id="WP_077714808.1">
    <property type="nucleotide sequence ID" value="NZ_CP019698.1"/>
</dbReference>
<dbReference type="GO" id="GO:0005524">
    <property type="term" value="F:ATP binding"/>
    <property type="evidence" value="ECO:0007669"/>
    <property type="project" value="UniProtKB-KW"/>
</dbReference>
<dbReference type="Proteomes" id="UP000189464">
    <property type="component" value="Chromosome"/>
</dbReference>
<dbReference type="InterPro" id="IPR036928">
    <property type="entry name" value="AS_sf"/>
</dbReference>
<organism evidence="10 11">
    <name type="scientific">Desulforamulus ferrireducens</name>
    <dbReference type="NCBI Taxonomy" id="1833852"/>
    <lineage>
        <taxon>Bacteria</taxon>
        <taxon>Bacillati</taxon>
        <taxon>Bacillota</taxon>
        <taxon>Clostridia</taxon>
        <taxon>Eubacteriales</taxon>
        <taxon>Peptococcaceae</taxon>
        <taxon>Desulforamulus</taxon>
    </lineage>
</organism>
<dbReference type="NCBIfam" id="TIGR00132">
    <property type="entry name" value="gatA"/>
    <property type="match status" value="1"/>
</dbReference>
<reference evidence="10 11" key="1">
    <citation type="journal article" date="2016" name="Int. J. Syst. Evol. Microbiol.">
        <title>Desulfotomaculum ferrireducens sp. nov., a moderately thermophilic sulfate-reducing and dissimilatory Fe(III)-reducing bacterium isolated from compost.</title>
        <authorList>
            <person name="Yang G."/>
            <person name="Guo J."/>
            <person name="Zhuang L."/>
            <person name="Yuan Y."/>
            <person name="Zhou S."/>
        </authorList>
    </citation>
    <scope>NUCLEOTIDE SEQUENCE [LARGE SCALE GENOMIC DNA]</scope>
    <source>
        <strain evidence="10 11">GSS09</strain>
    </source>
</reference>
<dbReference type="PANTHER" id="PTHR11895:SF151">
    <property type="entry name" value="GLUTAMYL-TRNA(GLN) AMIDOTRANSFERASE SUBUNIT A"/>
    <property type="match status" value="1"/>
</dbReference>
<dbReference type="GO" id="GO:0050567">
    <property type="term" value="F:glutaminyl-tRNA synthase (glutamine-hydrolyzing) activity"/>
    <property type="evidence" value="ECO:0007669"/>
    <property type="project" value="UniProtKB-UniRule"/>
</dbReference>
<dbReference type="KEGG" id="dfg:B0537_12150"/>
<feature type="active site" description="Acyl-ester intermediate" evidence="8">
    <location>
        <position position="178"/>
    </location>
</feature>
<dbReference type="GO" id="GO:0006412">
    <property type="term" value="P:translation"/>
    <property type="evidence" value="ECO:0007669"/>
    <property type="project" value="UniProtKB-UniRule"/>
</dbReference>
<evidence type="ECO:0000313" key="11">
    <source>
        <dbReference type="Proteomes" id="UP000189464"/>
    </source>
</evidence>
<evidence type="ECO:0000256" key="6">
    <source>
        <dbReference type="ARBA" id="ARBA00025295"/>
    </source>
</evidence>
<feature type="active site" description="Charge relay system" evidence="8">
    <location>
        <position position="154"/>
    </location>
</feature>
<keyword evidence="11" id="KW-1185">Reference proteome</keyword>
<keyword evidence="2 8" id="KW-0436">Ligase</keyword>
<dbReference type="Gene3D" id="3.90.1300.10">
    <property type="entry name" value="Amidase signature (AS) domain"/>
    <property type="match status" value="1"/>
</dbReference>
<dbReference type="EC" id="6.3.5.7" evidence="8"/>
<keyword evidence="10" id="KW-0808">Transferase</keyword>
<accession>A0A1S6IYB7</accession>
<evidence type="ECO:0000259" key="9">
    <source>
        <dbReference type="Pfam" id="PF01425"/>
    </source>
</evidence>
<dbReference type="GO" id="GO:0016740">
    <property type="term" value="F:transferase activity"/>
    <property type="evidence" value="ECO:0007669"/>
    <property type="project" value="UniProtKB-KW"/>
</dbReference>
<dbReference type="InterPro" id="IPR000120">
    <property type="entry name" value="Amidase"/>
</dbReference>
<dbReference type="EMBL" id="CP019698">
    <property type="protein sequence ID" value="AQS59762.1"/>
    <property type="molecule type" value="Genomic_DNA"/>
</dbReference>
<dbReference type="HAMAP" id="MF_00120">
    <property type="entry name" value="GatA"/>
    <property type="match status" value="1"/>
</dbReference>
<evidence type="ECO:0000256" key="7">
    <source>
        <dbReference type="ARBA" id="ARBA00047407"/>
    </source>
</evidence>
<evidence type="ECO:0000256" key="2">
    <source>
        <dbReference type="ARBA" id="ARBA00022598"/>
    </source>
</evidence>
<dbReference type="InterPro" id="IPR004412">
    <property type="entry name" value="GatA"/>
</dbReference>
<feature type="active site" description="Charge relay system" evidence="8">
    <location>
        <position position="79"/>
    </location>
</feature>
<evidence type="ECO:0000256" key="8">
    <source>
        <dbReference type="HAMAP-Rule" id="MF_00120"/>
    </source>
</evidence>
<dbReference type="InterPro" id="IPR020556">
    <property type="entry name" value="Amidase_CS"/>
</dbReference>
<keyword evidence="5 8" id="KW-0648">Protein biosynthesis</keyword>
<dbReference type="PROSITE" id="PS00571">
    <property type="entry name" value="AMIDASES"/>
    <property type="match status" value="1"/>
</dbReference>
<evidence type="ECO:0000313" key="10">
    <source>
        <dbReference type="EMBL" id="AQS59762.1"/>
    </source>
</evidence>
<evidence type="ECO:0000256" key="3">
    <source>
        <dbReference type="ARBA" id="ARBA00022741"/>
    </source>
</evidence>
<comment type="subunit">
    <text evidence="8">Heterotrimer of A, B and C subunits.</text>
</comment>
<evidence type="ECO:0000256" key="4">
    <source>
        <dbReference type="ARBA" id="ARBA00022840"/>
    </source>
</evidence>
<dbReference type="STRING" id="1833852.B0537_12150"/>
<proteinExistence type="inferred from homology"/>
<dbReference type="GO" id="GO:0030956">
    <property type="term" value="C:glutamyl-tRNA(Gln) amidotransferase complex"/>
    <property type="evidence" value="ECO:0007669"/>
    <property type="project" value="InterPro"/>
</dbReference>
<keyword evidence="3 8" id="KW-0547">Nucleotide-binding</keyword>
<protein>
    <recommendedName>
        <fullName evidence="8">Glutamyl-tRNA(Gln) amidotransferase subunit A</fullName>
        <shortName evidence="8">Glu-ADT subunit A</shortName>
        <ecNumber evidence="8">6.3.5.7</ecNumber>
    </recommendedName>
</protein>
<comment type="function">
    <text evidence="6 8">Allows the formation of correctly charged Gln-tRNA(Gln) through the transamidation of misacylated Glu-tRNA(Gln) in organisms which lack glutaminyl-tRNA synthetase. The reaction takes place in the presence of glutamine and ATP through an activated gamma-phospho-Glu-tRNA(Gln).</text>
</comment>
<gene>
    <name evidence="8 10" type="primary">gatA</name>
    <name evidence="10" type="ORF">B0537_12150</name>
</gene>
<dbReference type="InterPro" id="IPR023631">
    <property type="entry name" value="Amidase_dom"/>
</dbReference>
<name>A0A1S6IYB7_9FIRM</name>
<dbReference type="PANTHER" id="PTHR11895">
    <property type="entry name" value="TRANSAMIDASE"/>
    <property type="match status" value="1"/>
</dbReference>
<sequence length="485" mass="52676">MELYQLTAHRLHAMLVKKEVSAAEITKAVFQRIDQVEDKVKSYITLTREQAETQAAEVDKKLAAGEAIGPLEGIPLALKDNLCTEGILTTCASKMLENFVPPYTATAVQKLYDANLVLVGKTNMDEFAMGSSTETSNFHLTHNPWDIERVPGGSSGGSASAVAAGQAIVSLGTDTGGSIRQPAAYCGVVGMKPTYGAVSRYGAVPFASSLDQIGPITKDVTDMAYMLNAICGHDPLDSTSANLQHPDFTKYLVNDIKGLKIGVPKEYLAEGIDAQVKNCIKEAITKLTELGAHVEETSLPHTDYAMPTYYLLATAEASSNLARYDGVSYGFRAADAEDVVDMFKRSRSQGFGDEVKLRIMLGTYSLSAGYYDAYYLKALKVRTLIKQDFDQALEKFDLLLGPTSPSTAFKIGELIHDPIQMYLQDICTIPVNLAGLPAISLPCGLVNNLPVGLQLIGKAFDEGTLLRVAYTFEQNTEYHRLRPEL</sequence>
<dbReference type="Pfam" id="PF01425">
    <property type="entry name" value="Amidase"/>
    <property type="match status" value="1"/>
</dbReference>
<dbReference type="AlphaFoldDB" id="A0A1S6IYB7"/>
<dbReference type="OrthoDB" id="9811471at2"/>
<dbReference type="SUPFAM" id="SSF75304">
    <property type="entry name" value="Amidase signature (AS) enzymes"/>
    <property type="match status" value="1"/>
</dbReference>
<keyword evidence="4 8" id="KW-0067">ATP-binding</keyword>
<comment type="similarity">
    <text evidence="1 8">Belongs to the amidase family. GatA subfamily.</text>
</comment>
<comment type="catalytic activity">
    <reaction evidence="7 8">
        <text>L-glutamyl-tRNA(Gln) + L-glutamine + ATP + H2O = L-glutaminyl-tRNA(Gln) + L-glutamate + ADP + phosphate + H(+)</text>
        <dbReference type="Rhea" id="RHEA:17521"/>
        <dbReference type="Rhea" id="RHEA-COMP:9681"/>
        <dbReference type="Rhea" id="RHEA-COMP:9684"/>
        <dbReference type="ChEBI" id="CHEBI:15377"/>
        <dbReference type="ChEBI" id="CHEBI:15378"/>
        <dbReference type="ChEBI" id="CHEBI:29985"/>
        <dbReference type="ChEBI" id="CHEBI:30616"/>
        <dbReference type="ChEBI" id="CHEBI:43474"/>
        <dbReference type="ChEBI" id="CHEBI:58359"/>
        <dbReference type="ChEBI" id="CHEBI:78520"/>
        <dbReference type="ChEBI" id="CHEBI:78521"/>
        <dbReference type="ChEBI" id="CHEBI:456216"/>
        <dbReference type="EC" id="6.3.5.7"/>
    </reaction>
</comment>
<evidence type="ECO:0000256" key="5">
    <source>
        <dbReference type="ARBA" id="ARBA00022917"/>
    </source>
</evidence>
<feature type="domain" description="Amidase" evidence="9">
    <location>
        <begin position="24"/>
        <end position="466"/>
    </location>
</feature>
<evidence type="ECO:0000256" key="1">
    <source>
        <dbReference type="ARBA" id="ARBA00008069"/>
    </source>
</evidence>